<dbReference type="Pfam" id="PF05114">
    <property type="entry name" value="MbnB_TglH_ChrH"/>
    <property type="match status" value="1"/>
</dbReference>
<gene>
    <name evidence="1" type="ORF">FPE01S_02_03400</name>
</gene>
<protein>
    <recommendedName>
        <fullName evidence="3">DUF692 family protein</fullName>
    </recommendedName>
</protein>
<dbReference type="STRING" id="1220578.FPE01S_02_03400"/>
<proteinExistence type="predicted"/>
<evidence type="ECO:0000313" key="2">
    <source>
        <dbReference type="Proteomes" id="UP000033121"/>
    </source>
</evidence>
<organism evidence="1 2">
    <name type="scientific">Flavihumibacter petaseus NBRC 106054</name>
    <dbReference type="NCBI Taxonomy" id="1220578"/>
    <lineage>
        <taxon>Bacteria</taxon>
        <taxon>Pseudomonadati</taxon>
        <taxon>Bacteroidota</taxon>
        <taxon>Chitinophagia</taxon>
        <taxon>Chitinophagales</taxon>
        <taxon>Chitinophagaceae</taxon>
        <taxon>Flavihumibacter</taxon>
    </lineage>
</organism>
<evidence type="ECO:0008006" key="3">
    <source>
        <dbReference type="Google" id="ProtNLM"/>
    </source>
</evidence>
<dbReference type="RefSeq" id="WP_046369149.1">
    <property type="nucleotide sequence ID" value="NZ_BBWV01000002.1"/>
</dbReference>
<dbReference type="InterPro" id="IPR007801">
    <property type="entry name" value="MbnB/TglH/ChrH"/>
</dbReference>
<reference evidence="1 2" key="1">
    <citation type="submission" date="2015-04" db="EMBL/GenBank/DDBJ databases">
        <title>Whole genome shotgun sequence of Flavihumibacter petaseus NBRC 106054.</title>
        <authorList>
            <person name="Miyazawa S."/>
            <person name="Hosoyama A."/>
            <person name="Hashimoto M."/>
            <person name="Noguchi M."/>
            <person name="Tsuchikane K."/>
            <person name="Ohji S."/>
            <person name="Yamazoe A."/>
            <person name="Ichikawa N."/>
            <person name="Kimura A."/>
            <person name="Fujita N."/>
        </authorList>
    </citation>
    <scope>NUCLEOTIDE SEQUENCE [LARGE SCALE GENOMIC DNA]</scope>
    <source>
        <strain evidence="1 2">NBRC 106054</strain>
    </source>
</reference>
<dbReference type="EMBL" id="BBWV01000002">
    <property type="protein sequence ID" value="GAO43236.1"/>
    <property type="molecule type" value="Genomic_DNA"/>
</dbReference>
<dbReference type="InterPro" id="IPR036237">
    <property type="entry name" value="Xyl_isomerase-like_sf"/>
</dbReference>
<evidence type="ECO:0000313" key="1">
    <source>
        <dbReference type="EMBL" id="GAO43236.1"/>
    </source>
</evidence>
<dbReference type="PANTHER" id="PTHR42194:SF1">
    <property type="entry name" value="UPF0276 PROTEIN HI_1600"/>
    <property type="match status" value="1"/>
</dbReference>
<dbReference type="Gene3D" id="3.20.20.150">
    <property type="entry name" value="Divalent-metal-dependent TIM barrel enzymes"/>
    <property type="match status" value="1"/>
</dbReference>
<dbReference type="AlphaFoldDB" id="A0A0E9N0R1"/>
<dbReference type="OrthoDB" id="9763101at2"/>
<keyword evidence="2" id="KW-1185">Reference proteome</keyword>
<dbReference type="PANTHER" id="PTHR42194">
    <property type="entry name" value="UPF0276 PROTEIN HI_1600"/>
    <property type="match status" value="1"/>
</dbReference>
<dbReference type="Proteomes" id="UP000033121">
    <property type="component" value="Unassembled WGS sequence"/>
</dbReference>
<comment type="caution">
    <text evidence="1">The sequence shown here is derived from an EMBL/GenBank/DDBJ whole genome shotgun (WGS) entry which is preliminary data.</text>
</comment>
<accession>A0A0E9N0R1</accession>
<name>A0A0E9N0R1_9BACT</name>
<dbReference type="SUPFAM" id="SSF51658">
    <property type="entry name" value="Xylose isomerase-like"/>
    <property type="match status" value="1"/>
</dbReference>
<sequence>MTTLAAVALNPDSNLLTAALPLLEEEMVDAIEWSFDAVDTTGRLPAYFHDLLQFYASHHRLIGHGIYFSAFSGKWTPDQQEWLSRLAAVCRQFPLEQVTEHFGFMTGKDFHKGAPLNIPRNAATLAIGRDRLARIRQACNCPVGLENLAFSYSLEETRHHGAFLAELVEPVNGFIILDLHNCYCQAMNFSVDADRLLDTYPLHLVREIHISGGSWEPFPDAPGGMVRRDTHDDSVPQEVFDLLQLALRRCPNVRYVTLEQLSTALETTSAQEQFCKDFRRMRGMMAIPEGERQQAASGVPQVDFHRPIPLLTGQIPVEDMLLYQQQRELAGILESSEDLATAQKLLRNSSLAASDWKIENWAPYMVETARQIARKWK</sequence>